<dbReference type="Gene3D" id="3.40.309.10">
    <property type="entry name" value="Aldehyde Dehydrogenase, Chain A, domain 2"/>
    <property type="match status" value="1"/>
</dbReference>
<dbReference type="PANTHER" id="PTHR43217">
    <property type="entry name" value="SUCCINATE SEMIALDEHYDE DEHYDROGENASE [NAD(P)+] SAD"/>
    <property type="match status" value="1"/>
</dbReference>
<dbReference type="EMBL" id="CAFBPM010000002">
    <property type="protein sequence ID" value="CAB5009313.1"/>
    <property type="molecule type" value="Genomic_DNA"/>
</dbReference>
<evidence type="ECO:0000313" key="6">
    <source>
        <dbReference type="EMBL" id="CAB4881096.1"/>
    </source>
</evidence>
<dbReference type="SUPFAM" id="SSF53720">
    <property type="entry name" value="ALDH-like"/>
    <property type="match status" value="1"/>
</dbReference>
<dbReference type="InterPro" id="IPR016161">
    <property type="entry name" value="Ald_DH/histidinol_DH"/>
</dbReference>
<evidence type="ECO:0000256" key="3">
    <source>
        <dbReference type="ARBA" id="ARBA00023002"/>
    </source>
</evidence>
<dbReference type="FunFam" id="3.40.605.10:FF:000012">
    <property type="entry name" value="NAD-dependent succinate-semialdehyde dehydrogenase"/>
    <property type="match status" value="1"/>
</dbReference>
<evidence type="ECO:0000313" key="5">
    <source>
        <dbReference type="EMBL" id="CAB4818246.1"/>
    </source>
</evidence>
<dbReference type="CDD" id="cd07100">
    <property type="entry name" value="ALDH_SSADH1_GabD1"/>
    <property type="match status" value="1"/>
</dbReference>
<proteinExistence type="inferred from homology"/>
<dbReference type="InterPro" id="IPR015590">
    <property type="entry name" value="Aldehyde_DH_dom"/>
</dbReference>
<gene>
    <name evidence="5" type="ORF">UFOPK3164_00232</name>
    <name evidence="6" type="ORF">UFOPK3427_01483</name>
    <name evidence="7" type="ORF">UFOPK4112_00209</name>
</gene>
<name>A0A6J6ZF17_9ZZZZ</name>
<dbReference type="InterPro" id="IPR016163">
    <property type="entry name" value="Ald_DH_C"/>
</dbReference>
<dbReference type="FunFam" id="3.40.309.10:FF:000009">
    <property type="entry name" value="Aldehyde dehydrogenase A"/>
    <property type="match status" value="1"/>
</dbReference>
<dbReference type="GO" id="GO:0004777">
    <property type="term" value="F:succinate-semialdehyde dehydrogenase (NAD+) activity"/>
    <property type="evidence" value="ECO:0007669"/>
    <property type="project" value="TreeGrafter"/>
</dbReference>
<reference evidence="5" key="1">
    <citation type="submission" date="2020-05" db="EMBL/GenBank/DDBJ databases">
        <authorList>
            <person name="Chiriac C."/>
            <person name="Salcher M."/>
            <person name="Ghai R."/>
            <person name="Kavagutti S V."/>
        </authorList>
    </citation>
    <scope>NUCLEOTIDE SEQUENCE</scope>
</reference>
<evidence type="ECO:0000259" key="4">
    <source>
        <dbReference type="Pfam" id="PF00171"/>
    </source>
</evidence>
<feature type="domain" description="Aldehyde dehydrogenase" evidence="4">
    <location>
        <begin position="23"/>
        <end position="469"/>
    </location>
</feature>
<dbReference type="InterPro" id="IPR044148">
    <property type="entry name" value="ALDH_GabD1-like"/>
</dbReference>
<evidence type="ECO:0000256" key="2">
    <source>
        <dbReference type="ARBA" id="ARBA00022857"/>
    </source>
</evidence>
<accession>A0A6J6ZF17</accession>
<organism evidence="5">
    <name type="scientific">freshwater metagenome</name>
    <dbReference type="NCBI Taxonomy" id="449393"/>
    <lineage>
        <taxon>unclassified sequences</taxon>
        <taxon>metagenomes</taxon>
        <taxon>ecological metagenomes</taxon>
    </lineage>
</organism>
<dbReference type="Pfam" id="PF00171">
    <property type="entry name" value="Aldedh"/>
    <property type="match status" value="1"/>
</dbReference>
<dbReference type="AlphaFoldDB" id="A0A6J6ZF17"/>
<dbReference type="GO" id="GO:0004030">
    <property type="term" value="F:aldehyde dehydrogenase [NAD(P)+] activity"/>
    <property type="evidence" value="ECO:0007669"/>
    <property type="project" value="InterPro"/>
</dbReference>
<comment type="similarity">
    <text evidence="1">Belongs to the aldehyde dehydrogenase family.</text>
</comment>
<dbReference type="InterPro" id="IPR016162">
    <property type="entry name" value="Ald_DH_N"/>
</dbReference>
<sequence length="473" mass="49732">MGSTRPTELLSDEACHDGGMPYVSTNPTTGLIEAEFDDFSDAQVDAGLELAAAQFQSWKTTSFEDRARYMITAAELLEGELPVHAQTLTKEMGKTFAAAKGEVAKCALTMRYYAEHAESLLAEVAMESSGSRSGVRFEPIGPVLAVMPWNFPLWQVVRFAAPSLMAGNVAVLKHASNVPQAALLLESVFRRAGFPEGCFVNLFIPGSKVASVIQDHRIAAVTLTGSEAAGMSVGAAAGGALKKCVLELGGSDPFVIADSADFEKTIPMAVTSRIQNNGQSCIAGKRFIVVDSRADEFLEKFTAAMTAVQMGDPLDPATVLGPVVSASQRAEVIGQVDDALERGAVALTGGVSAEGPGFFYPPTVLTGVTSEMRAGNEEIFGPVAVVHRVADLDAAIALGNDIPWGLGASIWAQDANEQQKGIEGLVAGMVFVNAVVGSMPELPFGGTKRSGFGRELSAIGMHEFCNAKTFFVA</sequence>
<keyword evidence="3" id="KW-0560">Oxidoreductase</keyword>
<dbReference type="EMBL" id="CAFBLT010000002">
    <property type="protein sequence ID" value="CAB4881096.1"/>
    <property type="molecule type" value="Genomic_DNA"/>
</dbReference>
<evidence type="ECO:0000313" key="7">
    <source>
        <dbReference type="EMBL" id="CAB5009313.1"/>
    </source>
</evidence>
<dbReference type="EMBL" id="CAFABE010000006">
    <property type="protein sequence ID" value="CAB4818246.1"/>
    <property type="molecule type" value="Genomic_DNA"/>
</dbReference>
<dbReference type="InterPro" id="IPR047110">
    <property type="entry name" value="GABD/Sad-like"/>
</dbReference>
<evidence type="ECO:0000256" key="1">
    <source>
        <dbReference type="ARBA" id="ARBA00009986"/>
    </source>
</evidence>
<dbReference type="PANTHER" id="PTHR43217:SF1">
    <property type="entry name" value="SUCCINATE SEMIALDEHYDE DEHYDROGENASE [NAD(P)+] SAD"/>
    <property type="match status" value="1"/>
</dbReference>
<protein>
    <submittedName>
        <fullName evidence="5">Unannotated protein</fullName>
    </submittedName>
</protein>
<dbReference type="Gene3D" id="3.40.605.10">
    <property type="entry name" value="Aldehyde Dehydrogenase, Chain A, domain 1"/>
    <property type="match status" value="1"/>
</dbReference>
<keyword evidence="2" id="KW-0521">NADP</keyword>